<organism evidence="2 3">
    <name type="scientific">Cupriavidus basilensis</name>
    <dbReference type="NCBI Taxonomy" id="68895"/>
    <lineage>
        <taxon>Bacteria</taxon>
        <taxon>Pseudomonadati</taxon>
        <taxon>Pseudomonadota</taxon>
        <taxon>Betaproteobacteria</taxon>
        <taxon>Burkholderiales</taxon>
        <taxon>Burkholderiaceae</taxon>
        <taxon>Cupriavidus</taxon>
    </lineage>
</organism>
<feature type="region of interest" description="Disordered" evidence="1">
    <location>
        <begin position="1"/>
        <end position="56"/>
    </location>
</feature>
<evidence type="ECO:0000313" key="3">
    <source>
        <dbReference type="Proteomes" id="UP000031843"/>
    </source>
</evidence>
<accession>A0A0C4YPL8</accession>
<sequence>MSRRANRPRQPLRIIAREGGTPDAPPPHKADKAGVPLQARIPAFDRSPGLRTGGQA</sequence>
<dbReference type="AlphaFoldDB" id="A0A0C4YPL8"/>
<keyword evidence="3" id="KW-1185">Reference proteome</keyword>
<proteinExistence type="predicted"/>
<evidence type="ECO:0000313" key="2">
    <source>
        <dbReference type="EMBL" id="AJG23989.1"/>
    </source>
</evidence>
<protein>
    <submittedName>
        <fullName evidence="2">Uncharacterized protein</fullName>
    </submittedName>
</protein>
<dbReference type="EMBL" id="CP010537">
    <property type="protein sequence ID" value="AJG23989.1"/>
    <property type="molecule type" value="Genomic_DNA"/>
</dbReference>
<name>A0A0C4YPL8_9BURK</name>
<dbReference type="KEGG" id="cbw:RR42_s2407"/>
<evidence type="ECO:0000256" key="1">
    <source>
        <dbReference type="SAM" id="MobiDB-lite"/>
    </source>
</evidence>
<gene>
    <name evidence="2" type="ORF">RR42_s2407</name>
</gene>
<reference evidence="2 3" key="1">
    <citation type="journal article" date="2015" name="Genome Announc.">
        <title>Complete Genome Sequence of Cupriavidus basilensis 4G11, Isolated from the Oak Ridge Field Research Center Site.</title>
        <authorList>
            <person name="Ray J."/>
            <person name="Waters R.J."/>
            <person name="Skerker J.M."/>
            <person name="Kuehl J.V."/>
            <person name="Price M.N."/>
            <person name="Huang J."/>
            <person name="Chakraborty R."/>
            <person name="Arkin A.P."/>
            <person name="Deutschbauer A."/>
        </authorList>
    </citation>
    <scope>NUCLEOTIDE SEQUENCE [LARGE SCALE GENOMIC DNA]</scope>
    <source>
        <strain evidence="2">4G11</strain>
    </source>
</reference>
<dbReference type="Proteomes" id="UP000031843">
    <property type="component" value="Chromosome secondary"/>
</dbReference>